<comment type="similarity">
    <text evidence="7">Belongs to the TatC family.</text>
</comment>
<keyword evidence="7" id="KW-0813">Transport</keyword>
<dbReference type="RefSeq" id="WP_305003132.1">
    <property type="nucleotide sequence ID" value="NZ_JAUQUB010000002.1"/>
</dbReference>
<comment type="caution">
    <text evidence="8">The sequence shown here is derived from an EMBL/GenBank/DDBJ whole genome shotgun (WGS) entry which is preliminary data.</text>
</comment>
<keyword evidence="4 7" id="KW-1133">Transmembrane helix</keyword>
<evidence type="ECO:0000256" key="7">
    <source>
        <dbReference type="HAMAP-Rule" id="MF_00902"/>
    </source>
</evidence>
<sequence length="275" mass="29027">MTARRARAATGMPLREHLRELRRRLAVSAAALVVAAVVVAFFSTTVIELLAAPLHEIEGAAESAINFSSVTAAFDLRVRIAITGGIVLSSPVWLYQVWAFIVPALKRTERRYAIGFGVSVPPLFFAGAAAGAAVSPHIVQLMATFAPFGSTFLLQSDVYFDFVLKLVIVIGVAFVLPVFLVALNFASVISGKDILKGWRVAILVITLFTATATPAADVLSMVILAVPLVGLYFGAVLIAVLHDRRAAKRLGFLLTDTDGAADASATGAQRHGAAG</sequence>
<evidence type="ECO:0000256" key="3">
    <source>
        <dbReference type="ARBA" id="ARBA00022927"/>
    </source>
</evidence>
<feature type="transmembrane region" description="Helical" evidence="7">
    <location>
        <begin position="222"/>
        <end position="241"/>
    </location>
</feature>
<comment type="subunit">
    <text evidence="7">The Tat system comprises two distinct complexes: a TatABC complex, containing multiple copies of TatA, TatB and TatC subunits, and a separate TatA complex, containing only TatA subunits. Substrates initially bind to the TatABC complex, which probably triggers association of the separate TatA complex to form the active translocon.</text>
</comment>
<proteinExistence type="inferred from homology"/>
<keyword evidence="2 7" id="KW-0812">Transmembrane</keyword>
<dbReference type="InterPro" id="IPR002033">
    <property type="entry name" value="TatC"/>
</dbReference>
<reference evidence="8 9" key="1">
    <citation type="submission" date="2023-07" db="EMBL/GenBank/DDBJ databases">
        <title>Protaetiibacter sp. nov WY-16 isolated from soil.</title>
        <authorList>
            <person name="Liu B."/>
            <person name="Wan Y."/>
        </authorList>
    </citation>
    <scope>NUCLEOTIDE SEQUENCE [LARGE SCALE GENOMIC DNA]</scope>
    <source>
        <strain evidence="8 9">WY-16</strain>
    </source>
</reference>
<keyword evidence="3 7" id="KW-0653">Protein transport</keyword>
<accession>A0ABT9BQ13</accession>
<feature type="transmembrane region" description="Helical" evidence="7">
    <location>
        <begin position="113"/>
        <end position="139"/>
    </location>
</feature>
<name>A0ABT9BQ13_9MICO</name>
<dbReference type="Pfam" id="PF00902">
    <property type="entry name" value="TatC"/>
    <property type="match status" value="1"/>
</dbReference>
<dbReference type="HAMAP" id="MF_00902">
    <property type="entry name" value="TatC"/>
    <property type="match status" value="1"/>
</dbReference>
<comment type="function">
    <text evidence="7">Part of the twin-arginine translocation (Tat) system that transports large folded proteins containing a characteristic twin-arginine motif in their signal peptide across membranes. Together with TatB, TatC is part of a receptor directly interacting with Tat signal peptides.</text>
</comment>
<evidence type="ECO:0000256" key="5">
    <source>
        <dbReference type="ARBA" id="ARBA00023010"/>
    </source>
</evidence>
<keyword evidence="6 7" id="KW-0472">Membrane</keyword>
<evidence type="ECO:0000256" key="2">
    <source>
        <dbReference type="ARBA" id="ARBA00022692"/>
    </source>
</evidence>
<evidence type="ECO:0000256" key="6">
    <source>
        <dbReference type="ARBA" id="ARBA00023136"/>
    </source>
</evidence>
<protein>
    <recommendedName>
        <fullName evidence="7">Sec-independent protein translocase protein TatC</fullName>
    </recommendedName>
</protein>
<keyword evidence="7" id="KW-1003">Cell membrane</keyword>
<keyword evidence="5 7" id="KW-0811">Translocation</keyword>
<evidence type="ECO:0000313" key="9">
    <source>
        <dbReference type="Proteomes" id="UP001241072"/>
    </source>
</evidence>
<dbReference type="NCBIfam" id="TIGR00945">
    <property type="entry name" value="tatC"/>
    <property type="match status" value="1"/>
</dbReference>
<evidence type="ECO:0000313" key="8">
    <source>
        <dbReference type="EMBL" id="MDO7882699.1"/>
    </source>
</evidence>
<dbReference type="EMBL" id="JAUQUB010000002">
    <property type="protein sequence ID" value="MDO7882699.1"/>
    <property type="molecule type" value="Genomic_DNA"/>
</dbReference>
<feature type="transmembrane region" description="Helical" evidence="7">
    <location>
        <begin position="25"/>
        <end position="47"/>
    </location>
</feature>
<feature type="transmembrane region" description="Helical" evidence="7">
    <location>
        <begin position="80"/>
        <end position="101"/>
    </location>
</feature>
<gene>
    <name evidence="7 8" type="primary">tatC</name>
    <name evidence="8" type="ORF">Q5716_10735</name>
</gene>
<feature type="transmembrane region" description="Helical" evidence="7">
    <location>
        <begin position="159"/>
        <end position="186"/>
    </location>
</feature>
<dbReference type="PRINTS" id="PR01840">
    <property type="entry name" value="TATCFAMILY"/>
</dbReference>
<keyword evidence="9" id="KW-1185">Reference proteome</keyword>
<dbReference type="PANTHER" id="PTHR30371">
    <property type="entry name" value="SEC-INDEPENDENT PROTEIN TRANSLOCASE PROTEIN TATC"/>
    <property type="match status" value="1"/>
</dbReference>
<dbReference type="Proteomes" id="UP001241072">
    <property type="component" value="Unassembled WGS sequence"/>
</dbReference>
<feature type="transmembrane region" description="Helical" evidence="7">
    <location>
        <begin position="198"/>
        <end position="216"/>
    </location>
</feature>
<dbReference type="PANTHER" id="PTHR30371:SF0">
    <property type="entry name" value="SEC-INDEPENDENT PROTEIN TRANSLOCASE PROTEIN TATC, CHLOROPLASTIC-RELATED"/>
    <property type="match status" value="1"/>
</dbReference>
<comment type="subcellular location">
    <subcellularLocation>
        <location evidence="7">Cell membrane</location>
        <topology evidence="7">Multi-pass membrane protein</topology>
    </subcellularLocation>
    <subcellularLocation>
        <location evidence="1">Membrane</location>
        <topology evidence="1">Multi-pass membrane protein</topology>
    </subcellularLocation>
</comment>
<evidence type="ECO:0000256" key="4">
    <source>
        <dbReference type="ARBA" id="ARBA00022989"/>
    </source>
</evidence>
<evidence type="ECO:0000256" key="1">
    <source>
        <dbReference type="ARBA" id="ARBA00004141"/>
    </source>
</evidence>
<organism evidence="8 9">
    <name type="scientific">Antiquaquibacter soli</name>
    <dbReference type="NCBI Taxonomy" id="3064523"/>
    <lineage>
        <taxon>Bacteria</taxon>
        <taxon>Bacillati</taxon>
        <taxon>Actinomycetota</taxon>
        <taxon>Actinomycetes</taxon>
        <taxon>Micrococcales</taxon>
        <taxon>Microbacteriaceae</taxon>
        <taxon>Antiquaquibacter</taxon>
    </lineage>
</organism>